<dbReference type="EMBL" id="MGAF01000022">
    <property type="protein sequence ID" value="OGK41108.1"/>
    <property type="molecule type" value="Genomic_DNA"/>
</dbReference>
<dbReference type="PANTHER" id="PTHR42188">
    <property type="entry name" value="23S RRNA-SPECIFIC ENDONUCLEASE VAPC20"/>
    <property type="match status" value="1"/>
</dbReference>
<dbReference type="GO" id="GO:0016075">
    <property type="term" value="P:rRNA catabolic process"/>
    <property type="evidence" value="ECO:0007669"/>
    <property type="project" value="TreeGrafter"/>
</dbReference>
<evidence type="ECO:0000313" key="3">
    <source>
        <dbReference type="Proteomes" id="UP000179270"/>
    </source>
</evidence>
<protein>
    <recommendedName>
        <fullName evidence="1">PIN domain-containing protein</fullName>
    </recommendedName>
</protein>
<comment type="caution">
    <text evidence="2">The sequence shown here is derived from an EMBL/GenBank/DDBJ whole genome shotgun (WGS) entry which is preliminary data.</text>
</comment>
<evidence type="ECO:0000259" key="1">
    <source>
        <dbReference type="Pfam" id="PF01850"/>
    </source>
</evidence>
<organism evidence="2 3">
    <name type="scientific">Candidatus Roizmanbacteria bacterium RIFCSPLOWO2_01_FULL_35_13</name>
    <dbReference type="NCBI Taxonomy" id="1802055"/>
    <lineage>
        <taxon>Bacteria</taxon>
        <taxon>Candidatus Roizmaniibacteriota</taxon>
    </lineage>
</organism>
<dbReference type="SUPFAM" id="SSF88723">
    <property type="entry name" value="PIN domain-like"/>
    <property type="match status" value="1"/>
</dbReference>
<evidence type="ECO:0000313" key="2">
    <source>
        <dbReference type="EMBL" id="OGK41108.1"/>
    </source>
</evidence>
<dbReference type="AlphaFoldDB" id="A0A1F7ICM3"/>
<dbReference type="Proteomes" id="UP000179270">
    <property type="component" value="Unassembled WGS sequence"/>
</dbReference>
<reference evidence="2 3" key="1">
    <citation type="journal article" date="2016" name="Nat. Commun.">
        <title>Thousands of microbial genomes shed light on interconnected biogeochemical processes in an aquifer system.</title>
        <authorList>
            <person name="Anantharaman K."/>
            <person name="Brown C.T."/>
            <person name="Hug L.A."/>
            <person name="Sharon I."/>
            <person name="Castelle C.J."/>
            <person name="Probst A.J."/>
            <person name="Thomas B.C."/>
            <person name="Singh A."/>
            <person name="Wilkins M.J."/>
            <person name="Karaoz U."/>
            <person name="Brodie E.L."/>
            <person name="Williams K.H."/>
            <person name="Hubbard S.S."/>
            <person name="Banfield J.F."/>
        </authorList>
    </citation>
    <scope>NUCLEOTIDE SEQUENCE [LARGE SCALE GENOMIC DNA]</scope>
</reference>
<gene>
    <name evidence="2" type="ORF">A3A74_02070</name>
</gene>
<dbReference type="Gene3D" id="3.40.50.1010">
    <property type="entry name" value="5'-nuclease"/>
    <property type="match status" value="1"/>
</dbReference>
<dbReference type="InterPro" id="IPR029060">
    <property type="entry name" value="PIN-like_dom_sf"/>
</dbReference>
<sequence>MRVFIDTSAYFALFSKDDSNNDRVTKKLQFYKEIESKLFTSEFVLDELFTLLLKRYAKYIVKQAMEYFYEAETLGQIKIINIDRHLFRKTYDFFLKFSEHKISFTDAVSYVLCKDFKMDEIFTLDSDFKKLRLKTSF</sequence>
<feature type="domain" description="PIN" evidence="1">
    <location>
        <begin position="3"/>
        <end position="131"/>
    </location>
</feature>
<dbReference type="GO" id="GO:0004521">
    <property type="term" value="F:RNA endonuclease activity"/>
    <property type="evidence" value="ECO:0007669"/>
    <property type="project" value="InterPro"/>
</dbReference>
<dbReference type="InterPro" id="IPR002716">
    <property type="entry name" value="PIN_dom"/>
</dbReference>
<dbReference type="Pfam" id="PF01850">
    <property type="entry name" value="PIN"/>
    <property type="match status" value="1"/>
</dbReference>
<accession>A0A1F7ICM3</accession>
<proteinExistence type="predicted"/>
<name>A0A1F7ICM3_9BACT</name>
<dbReference type="InterPro" id="IPR039018">
    <property type="entry name" value="VapC20-like"/>
</dbReference>
<dbReference type="PANTHER" id="PTHR42188:SF1">
    <property type="entry name" value="23S RRNA-SPECIFIC ENDONUCLEASE VAPC20"/>
    <property type="match status" value="1"/>
</dbReference>
<dbReference type="STRING" id="1802055.A3A74_02070"/>